<accession>A0A918FDS2</accession>
<organism evidence="1 2">
    <name type="scientific">Deinococcus ruber</name>
    <dbReference type="NCBI Taxonomy" id="1848197"/>
    <lineage>
        <taxon>Bacteria</taxon>
        <taxon>Thermotogati</taxon>
        <taxon>Deinococcota</taxon>
        <taxon>Deinococci</taxon>
        <taxon>Deinococcales</taxon>
        <taxon>Deinococcaceae</taxon>
        <taxon>Deinococcus</taxon>
    </lineage>
</organism>
<reference evidence="1" key="1">
    <citation type="journal article" date="2014" name="Int. J. Syst. Evol. Microbiol.">
        <title>Complete genome sequence of Corynebacterium casei LMG S-19264T (=DSM 44701T), isolated from a smear-ripened cheese.</title>
        <authorList>
            <consortium name="US DOE Joint Genome Institute (JGI-PGF)"/>
            <person name="Walter F."/>
            <person name="Albersmeier A."/>
            <person name="Kalinowski J."/>
            <person name="Ruckert C."/>
        </authorList>
    </citation>
    <scope>NUCLEOTIDE SEQUENCE</scope>
    <source>
        <strain evidence="1">JCM 31311</strain>
    </source>
</reference>
<evidence type="ECO:0000313" key="1">
    <source>
        <dbReference type="EMBL" id="GGR30731.1"/>
    </source>
</evidence>
<protein>
    <submittedName>
        <fullName evidence="1">Uncharacterized protein</fullName>
    </submittedName>
</protein>
<dbReference type="Proteomes" id="UP000603865">
    <property type="component" value="Unassembled WGS sequence"/>
</dbReference>
<name>A0A918FDS2_9DEIO</name>
<dbReference type="AlphaFoldDB" id="A0A918FDS2"/>
<proteinExistence type="predicted"/>
<evidence type="ECO:0000313" key="2">
    <source>
        <dbReference type="Proteomes" id="UP000603865"/>
    </source>
</evidence>
<keyword evidence="2" id="KW-1185">Reference proteome</keyword>
<comment type="caution">
    <text evidence="1">The sequence shown here is derived from an EMBL/GenBank/DDBJ whole genome shotgun (WGS) entry which is preliminary data.</text>
</comment>
<dbReference type="EMBL" id="BMQL01000050">
    <property type="protein sequence ID" value="GGR30731.1"/>
    <property type="molecule type" value="Genomic_DNA"/>
</dbReference>
<gene>
    <name evidence="1" type="ORF">GCM10008957_46860</name>
</gene>
<reference evidence="1" key="2">
    <citation type="submission" date="2020-09" db="EMBL/GenBank/DDBJ databases">
        <authorList>
            <person name="Sun Q."/>
            <person name="Ohkuma M."/>
        </authorList>
    </citation>
    <scope>NUCLEOTIDE SEQUENCE</scope>
    <source>
        <strain evidence="1">JCM 31311</strain>
    </source>
</reference>
<sequence length="214" mass="21806">MALLLDNTSAASSSNPMLSSASVAADGTFTLPLPSLATITPYLTTPSSATDVSDTNQGCTGALVSSDPSGQAFGFSLLRANNNVLSTTHGLVNQATLSATLDGYDWVYQTKAQNITGSVTCVQPSNTGSGNDTLKITSAASMHAGWNLVKLTGTLVGNSATHTVTTTLALSTVADQHSTWFFPGDTLTTQSLGAQGKASLQAAMTTATKILLGK</sequence>